<evidence type="ECO:0000256" key="1">
    <source>
        <dbReference type="SAM" id="Phobius"/>
    </source>
</evidence>
<keyword evidence="1" id="KW-1133">Transmembrane helix</keyword>
<sequence length="66" mass="7383">GSSLFRSLIINFGFTLTPSVYLICCICVVTIRSSLQDNGIDIEYEGFQDIAVPVLNWETDIRQLAL</sequence>
<dbReference type="AlphaFoldDB" id="A0A0G0Y5U3"/>
<organism evidence="2 3">
    <name type="scientific">Candidatus Amesbacteria bacterium GW2011_GWA2_42_12</name>
    <dbReference type="NCBI Taxonomy" id="1618356"/>
    <lineage>
        <taxon>Bacteria</taxon>
        <taxon>Candidatus Amesiibacteriota</taxon>
    </lineage>
</organism>
<dbReference type="EMBL" id="LCCN01000010">
    <property type="protein sequence ID" value="KKS32104.1"/>
    <property type="molecule type" value="Genomic_DNA"/>
</dbReference>
<comment type="caution">
    <text evidence="2">The sequence shown here is derived from an EMBL/GenBank/DDBJ whole genome shotgun (WGS) entry which is preliminary data.</text>
</comment>
<dbReference type="Proteomes" id="UP000034160">
    <property type="component" value="Unassembled WGS sequence"/>
</dbReference>
<protein>
    <submittedName>
        <fullName evidence="2">Uncharacterized protein</fullName>
    </submittedName>
</protein>
<feature type="non-terminal residue" evidence="2">
    <location>
        <position position="1"/>
    </location>
</feature>
<keyword evidence="1" id="KW-0812">Transmembrane</keyword>
<keyword evidence="1" id="KW-0472">Membrane</keyword>
<evidence type="ECO:0000313" key="2">
    <source>
        <dbReference type="EMBL" id="KKS32104.1"/>
    </source>
</evidence>
<accession>A0A0G0Y5U3</accession>
<evidence type="ECO:0000313" key="3">
    <source>
        <dbReference type="Proteomes" id="UP000034160"/>
    </source>
</evidence>
<gene>
    <name evidence="2" type="ORF">UU93_C0010G0001</name>
</gene>
<name>A0A0G0Y5U3_9BACT</name>
<reference evidence="2 3" key="1">
    <citation type="journal article" date="2015" name="Nature">
        <title>rRNA introns, odd ribosomes, and small enigmatic genomes across a large radiation of phyla.</title>
        <authorList>
            <person name="Brown C.T."/>
            <person name="Hug L.A."/>
            <person name="Thomas B.C."/>
            <person name="Sharon I."/>
            <person name="Castelle C.J."/>
            <person name="Singh A."/>
            <person name="Wilkins M.J."/>
            <person name="Williams K.H."/>
            <person name="Banfield J.F."/>
        </authorList>
    </citation>
    <scope>NUCLEOTIDE SEQUENCE [LARGE SCALE GENOMIC DNA]</scope>
</reference>
<proteinExistence type="predicted"/>
<feature type="transmembrane region" description="Helical" evidence="1">
    <location>
        <begin position="12"/>
        <end position="31"/>
    </location>
</feature>